<dbReference type="Proteomes" id="UP001154114">
    <property type="component" value="Chromosome 1"/>
</dbReference>
<keyword evidence="3" id="KW-1185">Reference proteome</keyword>
<sequence>MSLNGRALKSQTSLQQTISVFHLFHLDRYDDRTAKVMNTNAEHHLYRFKHTVICILTIKAQINSEDTYEIDGHAPYHHHFFGSFVRLGLITFSVLSYLRYVIDLSRALYLRGRTSIIRG</sequence>
<name>A0A9N8KT94_CHRIL</name>
<gene>
    <name evidence="2" type="ORF">CINC_LOCUS401</name>
</gene>
<keyword evidence="1" id="KW-1133">Transmembrane helix</keyword>
<evidence type="ECO:0000256" key="1">
    <source>
        <dbReference type="SAM" id="Phobius"/>
    </source>
</evidence>
<dbReference type="EMBL" id="LR824004">
    <property type="protein sequence ID" value="CAD0194106.1"/>
    <property type="molecule type" value="Genomic_DNA"/>
</dbReference>
<keyword evidence="1" id="KW-0472">Membrane</keyword>
<reference evidence="2" key="1">
    <citation type="submission" date="2021-12" db="EMBL/GenBank/DDBJ databases">
        <authorList>
            <person name="King R."/>
        </authorList>
    </citation>
    <scope>NUCLEOTIDE SEQUENCE</scope>
</reference>
<evidence type="ECO:0000313" key="3">
    <source>
        <dbReference type="Proteomes" id="UP001154114"/>
    </source>
</evidence>
<dbReference type="AlphaFoldDB" id="A0A9N8KT94"/>
<proteinExistence type="predicted"/>
<evidence type="ECO:0000313" key="2">
    <source>
        <dbReference type="EMBL" id="CAD0194106.1"/>
    </source>
</evidence>
<keyword evidence="1" id="KW-0812">Transmembrane</keyword>
<accession>A0A9N8KT94</accession>
<organism evidence="2 3">
    <name type="scientific">Chrysodeixis includens</name>
    <name type="common">Soybean looper</name>
    <name type="synonym">Pseudoplusia includens</name>
    <dbReference type="NCBI Taxonomy" id="689277"/>
    <lineage>
        <taxon>Eukaryota</taxon>
        <taxon>Metazoa</taxon>
        <taxon>Ecdysozoa</taxon>
        <taxon>Arthropoda</taxon>
        <taxon>Hexapoda</taxon>
        <taxon>Insecta</taxon>
        <taxon>Pterygota</taxon>
        <taxon>Neoptera</taxon>
        <taxon>Endopterygota</taxon>
        <taxon>Lepidoptera</taxon>
        <taxon>Glossata</taxon>
        <taxon>Ditrysia</taxon>
        <taxon>Noctuoidea</taxon>
        <taxon>Noctuidae</taxon>
        <taxon>Plusiinae</taxon>
        <taxon>Chrysodeixis</taxon>
    </lineage>
</organism>
<protein>
    <submittedName>
        <fullName evidence="2">Uncharacterized protein</fullName>
    </submittedName>
</protein>
<feature type="transmembrane region" description="Helical" evidence="1">
    <location>
        <begin position="84"/>
        <end position="102"/>
    </location>
</feature>